<dbReference type="EMBL" id="QOVL01000009">
    <property type="protein sequence ID" value="RXG29169.1"/>
    <property type="molecule type" value="Genomic_DNA"/>
</dbReference>
<sequence length="247" mass="28347">MKFSIILLFSLLLCSNTFSQKALIVDYEVIAIENKDQKLQKEIGFWNMVTRAAKTLPEKKPKLRIEGYHSVYDVEEDMPNDAQAASMSVLATSLYNLNHDVYMDTNKGYLIEKFSAFNEDFTVKDTLGRYDWKLSAEKKIINNLEAFKATSSKTVINSKGSFEFPIEAWYVPELPYNTGPADFEGLPGLIVEVQVKSNIGYILRLKNIQEVTTLDFTKPDEKGMISQEEYNDEIKKLTNKTKEFFKN</sequence>
<comment type="caution">
    <text evidence="2">The sequence shown here is derived from an EMBL/GenBank/DDBJ whole genome shotgun (WGS) entry which is preliminary data.</text>
</comment>
<name>A0A4Q0PL30_9FLAO</name>
<dbReference type="Proteomes" id="UP000290608">
    <property type="component" value="Unassembled WGS sequence"/>
</dbReference>
<organism evidence="2 3">
    <name type="scientific">Leeuwenhoekiella marinoflava</name>
    <dbReference type="NCBI Taxonomy" id="988"/>
    <lineage>
        <taxon>Bacteria</taxon>
        <taxon>Pseudomonadati</taxon>
        <taxon>Bacteroidota</taxon>
        <taxon>Flavobacteriia</taxon>
        <taxon>Flavobacteriales</taxon>
        <taxon>Flavobacteriaceae</taxon>
        <taxon>Leeuwenhoekiella</taxon>
    </lineage>
</organism>
<evidence type="ECO:0000256" key="1">
    <source>
        <dbReference type="SAM" id="SignalP"/>
    </source>
</evidence>
<dbReference type="NCBIfam" id="TIGR01200">
    <property type="entry name" value="GLPGLI"/>
    <property type="match status" value="1"/>
</dbReference>
<accession>A0A4Q0PL30</accession>
<dbReference type="InterPro" id="IPR005901">
    <property type="entry name" value="GLPGLI"/>
</dbReference>
<feature type="chain" id="PRO_5020202745" evidence="1">
    <location>
        <begin position="23"/>
        <end position="247"/>
    </location>
</feature>
<gene>
    <name evidence="2" type="ORF">DSL99_2107</name>
</gene>
<evidence type="ECO:0000313" key="3">
    <source>
        <dbReference type="Proteomes" id="UP000290608"/>
    </source>
</evidence>
<evidence type="ECO:0000313" key="2">
    <source>
        <dbReference type="EMBL" id="RXG29169.1"/>
    </source>
</evidence>
<protein>
    <submittedName>
        <fullName evidence="2">GLPGLI family protein</fullName>
    </submittedName>
</protein>
<feature type="signal peptide" evidence="1">
    <location>
        <begin position="1"/>
        <end position="22"/>
    </location>
</feature>
<reference evidence="2 3" key="1">
    <citation type="submission" date="2018-07" db="EMBL/GenBank/DDBJ databases">
        <title>Leeuwenhoekiella genomics.</title>
        <authorList>
            <person name="Tahon G."/>
            <person name="Willems A."/>
        </authorList>
    </citation>
    <scope>NUCLEOTIDE SEQUENCE [LARGE SCALE GENOMIC DNA]</scope>
    <source>
        <strain evidence="2 3">LMG 1345</strain>
    </source>
</reference>
<dbReference type="RefSeq" id="WP_073099313.1">
    <property type="nucleotide sequence ID" value="NZ_QOVL01000009.1"/>
</dbReference>
<dbReference type="STRING" id="1122159.SAMN02745246_02244"/>
<keyword evidence="1" id="KW-0732">Signal</keyword>
<dbReference type="Pfam" id="PF09697">
    <property type="entry name" value="Porph_ging"/>
    <property type="match status" value="1"/>
</dbReference>
<proteinExistence type="predicted"/>
<dbReference type="AlphaFoldDB" id="A0A4Q0PL30"/>